<evidence type="ECO:0000259" key="2">
    <source>
        <dbReference type="Pfam" id="PF04715"/>
    </source>
</evidence>
<dbReference type="InterPro" id="IPR006805">
    <property type="entry name" value="Anth_synth_I_N"/>
</dbReference>
<dbReference type="Pfam" id="PF00425">
    <property type="entry name" value="Chorismate_bind"/>
    <property type="match status" value="1"/>
</dbReference>
<organism evidence="3">
    <name type="scientific">marine metagenome</name>
    <dbReference type="NCBI Taxonomy" id="408172"/>
    <lineage>
        <taxon>unclassified sequences</taxon>
        <taxon>metagenomes</taxon>
        <taxon>ecological metagenomes</taxon>
    </lineage>
</organism>
<dbReference type="GO" id="GO:0000162">
    <property type="term" value="P:L-tryptophan biosynthetic process"/>
    <property type="evidence" value="ECO:0007669"/>
    <property type="project" value="TreeGrafter"/>
</dbReference>
<dbReference type="Pfam" id="PF04715">
    <property type="entry name" value="Anth_synt_I_N"/>
    <property type="match status" value="1"/>
</dbReference>
<proteinExistence type="predicted"/>
<feature type="domain" description="Chorismate-utilising enzyme C-terminal" evidence="1">
    <location>
        <begin position="223"/>
        <end position="278"/>
    </location>
</feature>
<dbReference type="SUPFAM" id="SSF56322">
    <property type="entry name" value="ADC synthase"/>
    <property type="match status" value="1"/>
</dbReference>
<dbReference type="PANTHER" id="PTHR11236">
    <property type="entry name" value="AMINOBENZOATE/ANTHRANILATE SYNTHASE"/>
    <property type="match status" value="1"/>
</dbReference>
<reference evidence="3" key="1">
    <citation type="submission" date="2018-05" db="EMBL/GenBank/DDBJ databases">
        <authorList>
            <person name="Lanie J.A."/>
            <person name="Ng W.-L."/>
            <person name="Kazmierczak K.M."/>
            <person name="Andrzejewski T.M."/>
            <person name="Davidsen T.M."/>
            <person name="Wayne K.J."/>
            <person name="Tettelin H."/>
            <person name="Glass J.I."/>
            <person name="Rusch D."/>
            <person name="Podicherti R."/>
            <person name="Tsui H.-C.T."/>
            <person name="Winkler M.E."/>
        </authorList>
    </citation>
    <scope>NUCLEOTIDE SEQUENCE</scope>
</reference>
<feature type="non-terminal residue" evidence="3">
    <location>
        <position position="279"/>
    </location>
</feature>
<protein>
    <recommendedName>
        <fullName evidence="4">Anthranilate synthase component I N-terminal domain-containing protein</fullName>
    </recommendedName>
</protein>
<dbReference type="InterPro" id="IPR019999">
    <property type="entry name" value="Anth_synth_I-like"/>
</dbReference>
<dbReference type="AlphaFoldDB" id="A0A382FAU6"/>
<sequence length="279" mass="31716">MNKTQLTFNEFQDLAQECATIPVYKRILADLLTPVAAWVRLSQKAEYAFLLESVEKGNQYARYSYVGINPQKILMHKGGKTTITEKGGTTVVKQPYLDLLREIQSQYNMKKMPGIPSFTGGLVGYLGYETIAWVEDIPTHDESALDIPDSVFMLFEDMIAFDHLKGSALVISNVNIDRNRDLKEQFDAAHLRIDIIGETLHLDVDYQTPVRVEHSKVSSNFNQDSFVSAVLKAKEHIKDGDIFQLVLSQRFERKTPVAPTTLYRALRTINPSPYMFHLI</sequence>
<dbReference type="InterPro" id="IPR005801">
    <property type="entry name" value="ADC_synthase"/>
</dbReference>
<gene>
    <name evidence="3" type="ORF">METZ01_LOCUS212643</name>
</gene>
<evidence type="ECO:0000313" key="3">
    <source>
        <dbReference type="EMBL" id="SVB59789.1"/>
    </source>
</evidence>
<name>A0A382FAU6_9ZZZZ</name>
<dbReference type="EMBL" id="UINC01048797">
    <property type="protein sequence ID" value="SVB59789.1"/>
    <property type="molecule type" value="Genomic_DNA"/>
</dbReference>
<evidence type="ECO:0000259" key="1">
    <source>
        <dbReference type="Pfam" id="PF00425"/>
    </source>
</evidence>
<dbReference type="PANTHER" id="PTHR11236:SF9">
    <property type="entry name" value="ANTHRANILATE SYNTHASE COMPONENT 1"/>
    <property type="match status" value="1"/>
</dbReference>
<evidence type="ECO:0008006" key="4">
    <source>
        <dbReference type="Google" id="ProtNLM"/>
    </source>
</evidence>
<accession>A0A382FAU6</accession>
<dbReference type="Gene3D" id="3.60.120.10">
    <property type="entry name" value="Anthranilate synthase"/>
    <property type="match status" value="1"/>
</dbReference>
<feature type="domain" description="Anthranilate synthase component I N-terminal" evidence="2">
    <location>
        <begin position="30"/>
        <end position="167"/>
    </location>
</feature>
<dbReference type="InterPro" id="IPR015890">
    <property type="entry name" value="Chorismate_C"/>
</dbReference>